<comment type="caution">
    <text evidence="1">The sequence shown here is derived from an EMBL/GenBank/DDBJ whole genome shotgun (WGS) entry which is preliminary data.</text>
</comment>
<proteinExistence type="predicted"/>
<evidence type="ECO:0000313" key="1">
    <source>
        <dbReference type="EMBL" id="MCK0530708.1"/>
    </source>
</evidence>
<name>A0ABT0DUB7_9SPHN</name>
<protein>
    <submittedName>
        <fullName evidence="1">Uncharacterized protein</fullName>
    </submittedName>
</protein>
<dbReference type="EMBL" id="JALKHS010000006">
    <property type="protein sequence ID" value="MCK0530708.1"/>
    <property type="molecule type" value="Genomic_DNA"/>
</dbReference>
<accession>A0ABT0DUB7</accession>
<sequence>MVGKFSEREVHQFVLAHGLEALVKDCPQFDVELSEEQANEALDGDEEDFALWRIIKARALGKLERIHNSVRYGTFVGSNVKLPTDHTTPMELDLLGLHEDGHFVLELKVDRAAERNAFSELFAYSNYIAGIFALSGHKDITNVLVAGLDNKITKQAFLYDLLIADRDIVVYLPAFADGTLESLQLDLFLPSDEDFRHFTNELLSHDAMACVVISFEDMNGWFDSEESEGGSLNDWTRMHLAALSGYAAQLMEAERLHGFCFIRKPWKSIPRYYRNSLFVCALNPFRIAQPQPAEAILSQLKEEDRGAFREYAEMAFDGRLIRLAQRAVEDCLTHHHSAEVETAYWGAIVTDMQEVVFTHNFGFRPTGMMREAYVAHLNAIYARNASGEGWTEDVSLLKSNEVNNWMRAWMFMESCGFKDGGEPTEDEDDDASDDV</sequence>
<dbReference type="Proteomes" id="UP001203512">
    <property type="component" value="Unassembled WGS sequence"/>
</dbReference>
<reference evidence="1 2" key="1">
    <citation type="submission" date="2022-04" db="EMBL/GenBank/DDBJ databases">
        <authorList>
            <person name="Huq M.A."/>
        </authorList>
    </citation>
    <scope>NUCLEOTIDE SEQUENCE [LARGE SCALE GENOMIC DNA]</scope>
    <source>
        <strain evidence="1 2">MAH-33</strain>
    </source>
</reference>
<keyword evidence="2" id="KW-1185">Reference proteome</keyword>
<evidence type="ECO:0000313" key="2">
    <source>
        <dbReference type="Proteomes" id="UP001203512"/>
    </source>
</evidence>
<gene>
    <name evidence="1" type="ORF">MU848_03805</name>
</gene>
<organism evidence="1 2">
    <name type="scientific">Sphingobium agri</name>
    <dbReference type="NCBI Taxonomy" id="2933566"/>
    <lineage>
        <taxon>Bacteria</taxon>
        <taxon>Pseudomonadati</taxon>
        <taxon>Pseudomonadota</taxon>
        <taxon>Alphaproteobacteria</taxon>
        <taxon>Sphingomonadales</taxon>
        <taxon>Sphingomonadaceae</taxon>
        <taxon>Sphingobium</taxon>
    </lineage>
</organism>